<reference evidence="7 8" key="1">
    <citation type="submission" date="2020-04" db="EMBL/GenBank/DDBJ databases">
        <title>Luteolibacter sp. G-1-1-1 isolated from soil.</title>
        <authorList>
            <person name="Dahal R.H."/>
        </authorList>
    </citation>
    <scope>NUCLEOTIDE SEQUENCE [LARGE SCALE GENOMIC DNA]</scope>
    <source>
        <strain evidence="7 8">G-1-1-1</strain>
    </source>
</reference>
<comment type="subcellular location">
    <subcellularLocation>
        <location evidence="1">Membrane</location>
    </subcellularLocation>
</comment>
<organism evidence="7 8">
    <name type="scientific">Luteolibacter luteus</name>
    <dbReference type="NCBI Taxonomy" id="2728835"/>
    <lineage>
        <taxon>Bacteria</taxon>
        <taxon>Pseudomonadati</taxon>
        <taxon>Verrucomicrobiota</taxon>
        <taxon>Verrucomicrobiia</taxon>
        <taxon>Verrucomicrobiales</taxon>
        <taxon>Verrucomicrobiaceae</taxon>
        <taxon>Luteolibacter</taxon>
    </lineage>
</organism>
<protein>
    <submittedName>
        <fullName evidence="7">BamA/TamA family outer membrane protein</fullName>
    </submittedName>
</protein>
<dbReference type="PANTHER" id="PTHR12815">
    <property type="entry name" value="SORTING AND ASSEMBLY MACHINERY SAMM50 PROTEIN FAMILY MEMBER"/>
    <property type="match status" value="1"/>
</dbReference>
<accession>A0A858RNQ3</accession>
<evidence type="ECO:0000256" key="3">
    <source>
        <dbReference type="ARBA" id="ARBA00022729"/>
    </source>
</evidence>
<dbReference type="InterPro" id="IPR039910">
    <property type="entry name" value="D15-like"/>
</dbReference>
<name>A0A858RNQ3_9BACT</name>
<evidence type="ECO:0000313" key="8">
    <source>
        <dbReference type="Proteomes" id="UP000501812"/>
    </source>
</evidence>
<keyword evidence="5" id="KW-0998">Cell outer membrane</keyword>
<dbReference type="Gene3D" id="3.10.20.310">
    <property type="entry name" value="membrane protein fhac"/>
    <property type="match status" value="1"/>
</dbReference>
<evidence type="ECO:0000256" key="5">
    <source>
        <dbReference type="ARBA" id="ARBA00023237"/>
    </source>
</evidence>
<dbReference type="PANTHER" id="PTHR12815:SF47">
    <property type="entry name" value="TRANSLOCATION AND ASSEMBLY MODULE SUBUNIT TAMA"/>
    <property type="match status" value="1"/>
</dbReference>
<dbReference type="Gene3D" id="2.40.160.50">
    <property type="entry name" value="membrane protein fhac: a member of the omp85/tpsb transporter family"/>
    <property type="match status" value="1"/>
</dbReference>
<dbReference type="InterPro" id="IPR000184">
    <property type="entry name" value="Bac_surfAg_D15"/>
</dbReference>
<dbReference type="RefSeq" id="WP_169456978.1">
    <property type="nucleotide sequence ID" value="NZ_CP051774.1"/>
</dbReference>
<evidence type="ECO:0000256" key="1">
    <source>
        <dbReference type="ARBA" id="ARBA00004370"/>
    </source>
</evidence>
<evidence type="ECO:0000313" key="7">
    <source>
        <dbReference type="EMBL" id="QJE98492.1"/>
    </source>
</evidence>
<dbReference type="AlphaFoldDB" id="A0A858RNQ3"/>
<proteinExistence type="predicted"/>
<evidence type="ECO:0000259" key="6">
    <source>
        <dbReference type="Pfam" id="PF01103"/>
    </source>
</evidence>
<gene>
    <name evidence="7" type="ORF">HHL09_22790</name>
</gene>
<keyword evidence="4" id="KW-0472">Membrane</keyword>
<dbReference type="Pfam" id="PF01103">
    <property type="entry name" value="Omp85"/>
    <property type="match status" value="1"/>
</dbReference>
<dbReference type="KEGG" id="luo:HHL09_22790"/>
<dbReference type="EMBL" id="CP051774">
    <property type="protein sequence ID" value="QJE98492.1"/>
    <property type="molecule type" value="Genomic_DNA"/>
</dbReference>
<sequence>MSSMKESEVLDLLGDRLVHVKNKPPSVSRASDAAFLLESLMKRQGFQNPDVKPVISGNTIRLVVNEGQRLSIGSVYVPGFEEEEQVRLSKLFKLPGQERVLRPGQEPPFKESDVAEGLSLLTADFRSRGYWRAEAKVEKEGIAPGTAEMTFVIRITPGKLHHLGEPRFDGAPDELMASLRAKTAPHVGKVANTDLLTTLRSEVESIFRATGYPLETFKMNRILSDTSLANATLTPRFIIKFGTRQKLDQVIVKGTQKTKVDRVTARFEDLRGDWFDAEEFDKRLKKILATGAFSSVRVENTTDADGNLDATLQMVEGKAKGASVYGGFGSYEGGIIGVKYHDRNLFGNLWNFGVGLEASSRGFLGDIRLSDPWLFDTDTYLGLRLYSVTRSLEGYDKFETGFSAEFSRDDLGEHIDASVIIGTAIVNVDSNGIPRDQLGETVYTHNYIRADVGYDRRDDPVSPTSGYHLNALLEAGFIAADSNSNYVKFETLGAGYIPVVPKKSQVNVAARIGMLFPSSGVDEFPIDLRLFTGGADTVRSFRFNELGPRSRSNDPLGGETYWVANVEYVHTLFGPMKGVGFVDAGHLSAVNDGFSFDSPEIAVGLGLRIDLPVGPIRLEYGHSLTQDAGDPSGVWHFAIGTAF</sequence>
<dbReference type="GO" id="GO:0019867">
    <property type="term" value="C:outer membrane"/>
    <property type="evidence" value="ECO:0007669"/>
    <property type="project" value="InterPro"/>
</dbReference>
<evidence type="ECO:0000256" key="4">
    <source>
        <dbReference type="ARBA" id="ARBA00023136"/>
    </source>
</evidence>
<dbReference type="Proteomes" id="UP000501812">
    <property type="component" value="Chromosome"/>
</dbReference>
<keyword evidence="3" id="KW-0732">Signal</keyword>
<feature type="domain" description="Bacterial surface antigen (D15)" evidence="6">
    <location>
        <begin position="344"/>
        <end position="643"/>
    </location>
</feature>
<evidence type="ECO:0000256" key="2">
    <source>
        <dbReference type="ARBA" id="ARBA00022692"/>
    </source>
</evidence>
<keyword evidence="2" id="KW-0812">Transmembrane</keyword>
<keyword evidence="8" id="KW-1185">Reference proteome</keyword>